<sequence>MKGRDKNSQGSVAIIVVILILLLVVGAAAASYYFLWSQQALPQQVNQQYTTSRSDGALVPTMKPISDSDAISDIETELKSTNEGTIEADINSLNSAASAL</sequence>
<keyword evidence="1" id="KW-0812">Transmembrane</keyword>
<evidence type="ECO:0000313" key="2">
    <source>
        <dbReference type="EMBL" id="OGM55314.1"/>
    </source>
</evidence>
<gene>
    <name evidence="2" type="ORF">A3E44_03460</name>
</gene>
<evidence type="ECO:0000313" key="3">
    <source>
        <dbReference type="Proteomes" id="UP000178603"/>
    </source>
</evidence>
<name>A0A1F8AU90_9BACT</name>
<keyword evidence="1" id="KW-0472">Membrane</keyword>
<reference evidence="2 3" key="1">
    <citation type="journal article" date="2016" name="Nat. Commun.">
        <title>Thousands of microbial genomes shed light on interconnected biogeochemical processes in an aquifer system.</title>
        <authorList>
            <person name="Anantharaman K."/>
            <person name="Brown C.T."/>
            <person name="Hug L.A."/>
            <person name="Sharon I."/>
            <person name="Castelle C.J."/>
            <person name="Probst A.J."/>
            <person name="Thomas B.C."/>
            <person name="Singh A."/>
            <person name="Wilkins M.J."/>
            <person name="Karaoz U."/>
            <person name="Brodie E.L."/>
            <person name="Williams K.H."/>
            <person name="Hubbard S.S."/>
            <person name="Banfield J.F."/>
        </authorList>
    </citation>
    <scope>NUCLEOTIDE SEQUENCE [LARGE SCALE GENOMIC DNA]</scope>
</reference>
<accession>A0A1F8AU90</accession>
<proteinExistence type="predicted"/>
<keyword evidence="1" id="KW-1133">Transmembrane helix</keyword>
<organism evidence="2 3">
    <name type="scientific">Candidatus Woesebacteria bacterium RIFCSPHIGHO2_12_FULL_41_24</name>
    <dbReference type="NCBI Taxonomy" id="1802510"/>
    <lineage>
        <taxon>Bacteria</taxon>
        <taxon>Candidatus Woeseibacteriota</taxon>
    </lineage>
</organism>
<feature type="transmembrane region" description="Helical" evidence="1">
    <location>
        <begin position="12"/>
        <end position="36"/>
    </location>
</feature>
<dbReference type="Proteomes" id="UP000178603">
    <property type="component" value="Unassembled WGS sequence"/>
</dbReference>
<evidence type="ECO:0000256" key="1">
    <source>
        <dbReference type="SAM" id="Phobius"/>
    </source>
</evidence>
<dbReference type="AlphaFoldDB" id="A0A1F8AU90"/>
<comment type="caution">
    <text evidence="2">The sequence shown here is derived from an EMBL/GenBank/DDBJ whole genome shotgun (WGS) entry which is preliminary data.</text>
</comment>
<protein>
    <submittedName>
        <fullName evidence="2">Uncharacterized protein</fullName>
    </submittedName>
</protein>
<dbReference type="EMBL" id="MGGW01000004">
    <property type="protein sequence ID" value="OGM55314.1"/>
    <property type="molecule type" value="Genomic_DNA"/>
</dbReference>